<accession>A0AA88YLD4</accession>
<keyword evidence="2 6" id="KW-0812">Transmembrane</keyword>
<feature type="transmembrane region" description="Helical" evidence="6">
    <location>
        <begin position="141"/>
        <end position="161"/>
    </location>
</feature>
<organism evidence="8 9">
    <name type="scientific">Pinctada imbricata</name>
    <name type="common">Atlantic pearl-oyster</name>
    <name type="synonym">Pinctada martensii</name>
    <dbReference type="NCBI Taxonomy" id="66713"/>
    <lineage>
        <taxon>Eukaryota</taxon>
        <taxon>Metazoa</taxon>
        <taxon>Spiralia</taxon>
        <taxon>Lophotrochozoa</taxon>
        <taxon>Mollusca</taxon>
        <taxon>Bivalvia</taxon>
        <taxon>Autobranchia</taxon>
        <taxon>Pteriomorphia</taxon>
        <taxon>Pterioida</taxon>
        <taxon>Pterioidea</taxon>
        <taxon>Pteriidae</taxon>
        <taxon>Pinctada</taxon>
    </lineage>
</organism>
<evidence type="ECO:0000256" key="3">
    <source>
        <dbReference type="ARBA" id="ARBA00022989"/>
    </source>
</evidence>
<evidence type="ECO:0000256" key="7">
    <source>
        <dbReference type="SAM" id="MobiDB-lite"/>
    </source>
</evidence>
<dbReference type="GO" id="GO:0005886">
    <property type="term" value="C:plasma membrane"/>
    <property type="evidence" value="ECO:0007669"/>
    <property type="project" value="UniProtKB-SubCell"/>
</dbReference>
<feature type="transmembrane region" description="Helical" evidence="6">
    <location>
        <begin position="31"/>
        <end position="52"/>
    </location>
</feature>
<feature type="region of interest" description="Disordered" evidence="7">
    <location>
        <begin position="481"/>
        <end position="607"/>
    </location>
</feature>
<keyword evidence="3 6" id="KW-1133">Transmembrane helix</keyword>
<keyword evidence="6" id="KW-1003">Cell membrane</keyword>
<feature type="compositionally biased region" description="Basic residues" evidence="7">
    <location>
        <begin position="564"/>
        <end position="577"/>
    </location>
</feature>
<dbReference type="GO" id="GO:0005254">
    <property type="term" value="F:chloride channel activity"/>
    <property type="evidence" value="ECO:0007669"/>
    <property type="project" value="UniProtKB-KW"/>
</dbReference>
<evidence type="ECO:0000256" key="2">
    <source>
        <dbReference type="ARBA" id="ARBA00022692"/>
    </source>
</evidence>
<dbReference type="EMBL" id="VSWD01000002">
    <property type="protein sequence ID" value="KAK3107634.1"/>
    <property type="molecule type" value="Genomic_DNA"/>
</dbReference>
<comment type="function">
    <text evidence="6">Forms chloride channels.</text>
</comment>
<keyword evidence="6" id="KW-0868">Chloride</keyword>
<keyword evidence="6" id="KW-0869">Chloride channel</keyword>
<reference evidence="8" key="1">
    <citation type="submission" date="2019-08" db="EMBL/GenBank/DDBJ databases">
        <title>The improved chromosome-level genome for the pearl oyster Pinctada fucata martensii using PacBio sequencing and Hi-C.</title>
        <authorList>
            <person name="Zheng Z."/>
        </authorList>
    </citation>
    <scope>NUCLEOTIDE SEQUENCE</scope>
    <source>
        <strain evidence="8">ZZ-2019</strain>
        <tissue evidence="8">Adductor muscle</tissue>
    </source>
</reference>
<comment type="subcellular location">
    <subcellularLocation>
        <location evidence="6">Cell membrane</location>
        <topology evidence="6">Multi-pass membrane protein</topology>
    </subcellularLocation>
    <subcellularLocation>
        <location evidence="1">Membrane</location>
    </subcellularLocation>
</comment>
<keyword evidence="6" id="KW-0406">Ion transport</keyword>
<feature type="transmembrane region" description="Helical" evidence="6">
    <location>
        <begin position="72"/>
        <end position="90"/>
    </location>
</feature>
<name>A0AA88YLD4_PINIB</name>
<comment type="caution">
    <text evidence="8">The sequence shown here is derived from an EMBL/GenBank/DDBJ whole genome shotgun (WGS) entry which is preliminary data.</text>
</comment>
<evidence type="ECO:0000256" key="4">
    <source>
        <dbReference type="ARBA" id="ARBA00023136"/>
    </source>
</evidence>
<sequence length="758" mass="86883">MTITYQYRVANVTLGTFVKLLGMWRGSVYKLVYKEMLIFTGMYLAISLTYRLALNQHQRTTFETVVMYCENYLSLIPVSFVLGFYVTMVVQRWWTQFMNVPWPDRYTEQIMNVPWPDRTLYLTCCYLEGSNDRGHKMRCTIARYMLFGLILICRSISVAVMKRFPSLDHLVEAGFITKEEATMYEQVDCKYNKFWVPLVWANGLLAQARKDNCIKTDFGLRMIIEVVTLAVYSFFATCLIGRQFLDPIKKYPGHEYDLYVPVFTLLQFFFYMGWLKVAEQLINPFGEDDDDFDINWLLDRHMAVAMTLVDQMYGTYPPLDTDGQCPEHVTELPYTEASRTSKRPMFLGSSYNLAVPSLNDQRMLDPEEIADHRSHHTPFGSHFAGSMLSLLTGRVSMSKHNDHYGIPFDRVSNFSGNYYMDHLHVPNGDTHPHQRKNHSVVETNLPQRKISVEMSGNRRGSAWASDSDVAKLDQGFVGRERSSTIDDTESTIKKKNRKRKISFPPNLIRFLREGRKYSTGSMRSQRSGGTGSSKSVYRTENTDDYSDNTPEYVPLKRASNTGILRKKSGQHERKRKSSFPLTFSYSGGENSDQEPNRPVQKPESSLQAIRQSRFTVEQVPDDVEEATPLHIRNAQKLKEAMSGKNVSRAPVLSAIEEGGTITSMTQILPDEDDVMPLVDHVIHEDEEIQDAIGQERESTKAVDAATENASAIDNYEEYRVRADSDPHIYSEPEEINSLNPGKASIPKYQNNISFLKRD</sequence>
<keyword evidence="9" id="KW-1185">Reference proteome</keyword>
<dbReference type="GO" id="GO:0034707">
    <property type="term" value="C:chloride channel complex"/>
    <property type="evidence" value="ECO:0007669"/>
    <property type="project" value="UniProtKB-KW"/>
</dbReference>
<feature type="transmembrane region" description="Helical" evidence="6">
    <location>
        <begin position="222"/>
        <end position="244"/>
    </location>
</feature>
<comment type="similarity">
    <text evidence="5 6">Belongs to the anion channel-forming bestrophin (TC 1.A.46) family. Calcium-sensitive chloride channel subfamily.</text>
</comment>
<dbReference type="InterPro" id="IPR000615">
    <property type="entry name" value="Bestrophin"/>
</dbReference>
<keyword evidence="6" id="KW-0407">Ion channel</keyword>
<dbReference type="Pfam" id="PF01062">
    <property type="entry name" value="Bestrophin"/>
    <property type="match status" value="2"/>
</dbReference>
<dbReference type="InterPro" id="IPR021134">
    <property type="entry name" value="Bestrophin-like"/>
</dbReference>
<feature type="compositionally biased region" description="Polar residues" evidence="7">
    <location>
        <begin position="579"/>
        <end position="590"/>
    </location>
</feature>
<gene>
    <name evidence="8" type="ORF">FSP39_018837</name>
</gene>
<protein>
    <recommendedName>
        <fullName evidence="6">Bestrophin homolog</fullName>
    </recommendedName>
</protein>
<dbReference type="PANTHER" id="PTHR10736">
    <property type="entry name" value="BESTROPHIN"/>
    <property type="match status" value="1"/>
</dbReference>
<feature type="transmembrane region" description="Helical" evidence="6">
    <location>
        <begin position="256"/>
        <end position="274"/>
    </location>
</feature>
<evidence type="ECO:0000256" key="1">
    <source>
        <dbReference type="ARBA" id="ARBA00004370"/>
    </source>
</evidence>
<evidence type="ECO:0000256" key="5">
    <source>
        <dbReference type="ARBA" id="ARBA00034769"/>
    </source>
</evidence>
<feature type="compositionally biased region" description="Polar residues" evidence="7">
    <location>
        <begin position="518"/>
        <end position="539"/>
    </location>
</feature>
<evidence type="ECO:0000313" key="9">
    <source>
        <dbReference type="Proteomes" id="UP001186944"/>
    </source>
</evidence>
<keyword evidence="6" id="KW-0813">Transport</keyword>
<proteinExistence type="inferred from homology"/>
<evidence type="ECO:0000313" key="8">
    <source>
        <dbReference type="EMBL" id="KAK3107634.1"/>
    </source>
</evidence>
<dbReference type="AlphaFoldDB" id="A0AA88YLD4"/>
<evidence type="ECO:0000256" key="6">
    <source>
        <dbReference type="RuleBase" id="RU363126"/>
    </source>
</evidence>
<keyword evidence="4 6" id="KW-0472">Membrane</keyword>
<dbReference type="Proteomes" id="UP001186944">
    <property type="component" value="Unassembled WGS sequence"/>
</dbReference>